<accession>A0A6J6SDJ9</accession>
<reference evidence="1" key="1">
    <citation type="submission" date="2020-05" db="EMBL/GenBank/DDBJ databases">
        <authorList>
            <person name="Chiriac C."/>
            <person name="Salcher M."/>
            <person name="Ghai R."/>
            <person name="Kavagutti S V."/>
        </authorList>
    </citation>
    <scope>NUCLEOTIDE SEQUENCE</scope>
</reference>
<organism evidence="1">
    <name type="scientific">freshwater metagenome</name>
    <dbReference type="NCBI Taxonomy" id="449393"/>
    <lineage>
        <taxon>unclassified sequences</taxon>
        <taxon>metagenomes</taxon>
        <taxon>ecological metagenomes</taxon>
    </lineage>
</organism>
<proteinExistence type="predicted"/>
<dbReference type="AlphaFoldDB" id="A0A6J6SDJ9"/>
<protein>
    <submittedName>
        <fullName evidence="1">Unannotated protein</fullName>
    </submittedName>
</protein>
<dbReference type="EMBL" id="CAEZXR010000424">
    <property type="protein sequence ID" value="CAB4732738.1"/>
    <property type="molecule type" value="Genomic_DNA"/>
</dbReference>
<name>A0A6J6SDJ9_9ZZZZ</name>
<sequence length="148" mass="15358">MDVVRSVADVVAQLDQGRIVEQGAVSDVVRRSDSALSRALLPLPVAQGRGGLRTWQLRYAAADVDPRWPARVGRELGSDVAVLTALVEESGAEPVGRLTVGLDPAIDARRVTEAFARHGVVATGVAAEGRSRDLAANGLAASDLGAIA</sequence>
<evidence type="ECO:0000313" key="1">
    <source>
        <dbReference type="EMBL" id="CAB4732738.1"/>
    </source>
</evidence>
<gene>
    <name evidence="1" type="ORF">UFOPK2579_02680</name>
</gene>